<feature type="domain" description="MobA-like NTP transferase" evidence="1">
    <location>
        <begin position="6"/>
        <end position="171"/>
    </location>
</feature>
<accession>A0ABU5S5H8</accession>
<dbReference type="PANTHER" id="PTHR43777">
    <property type="entry name" value="MOLYBDENUM COFACTOR CYTIDYLYLTRANSFERASE"/>
    <property type="match status" value="1"/>
</dbReference>
<gene>
    <name evidence="2" type="ORF">VB776_12430</name>
</gene>
<comment type="caution">
    <text evidence="2">The sequence shown here is derived from an EMBL/GenBank/DDBJ whole genome shotgun (WGS) entry which is preliminary data.</text>
</comment>
<dbReference type="PANTHER" id="PTHR43777:SF1">
    <property type="entry name" value="MOLYBDENUM COFACTOR CYTIDYLYLTRANSFERASE"/>
    <property type="match status" value="1"/>
</dbReference>
<reference evidence="2 3" key="1">
    <citation type="submission" date="2023-12" db="EMBL/GenBank/DDBJ databases">
        <title>Novel species of the genus Arcicella isolated from rivers.</title>
        <authorList>
            <person name="Lu H."/>
        </authorList>
    </citation>
    <scope>NUCLEOTIDE SEQUENCE [LARGE SCALE GENOMIC DNA]</scope>
    <source>
        <strain evidence="2 3">DC2W</strain>
    </source>
</reference>
<protein>
    <submittedName>
        <fullName evidence="2">Nucleotidyltransferase family protein</fullName>
    </submittedName>
</protein>
<dbReference type="Pfam" id="PF12804">
    <property type="entry name" value="NTP_transf_3"/>
    <property type="match status" value="1"/>
</dbReference>
<sequence length="197" mass="21826">MKISSLILAAGSSSRLGSPKQLVEYKGEILVSKITQLALAVTDNVLVVLGANENIIQPKLMELVQENQQKLKIMVNADWNEGIGSSINFGVKQLYDTSDAILILLCDQPFVNCLLLQKMMQAFAEAKYSIIACQYANQLGVPILFHKRHFSELMKLNGDVGAKVLLKKHADEIMSIDFPDGVYDIDTQEDLAKMLLN</sequence>
<dbReference type="RefSeq" id="WP_323330078.1">
    <property type="nucleotide sequence ID" value="NZ_JAYGIL010000013.1"/>
</dbReference>
<keyword evidence="3" id="KW-1185">Reference proteome</keyword>
<dbReference type="InterPro" id="IPR025877">
    <property type="entry name" value="MobA-like_NTP_Trfase"/>
</dbReference>
<dbReference type="Proteomes" id="UP001303899">
    <property type="component" value="Unassembled WGS sequence"/>
</dbReference>
<dbReference type="InterPro" id="IPR029044">
    <property type="entry name" value="Nucleotide-diphossugar_trans"/>
</dbReference>
<dbReference type="Gene3D" id="3.90.550.10">
    <property type="entry name" value="Spore Coat Polysaccharide Biosynthesis Protein SpsA, Chain A"/>
    <property type="match status" value="1"/>
</dbReference>
<evidence type="ECO:0000259" key="1">
    <source>
        <dbReference type="Pfam" id="PF12804"/>
    </source>
</evidence>
<name>A0ABU5S5H8_9BACT</name>
<dbReference type="CDD" id="cd04182">
    <property type="entry name" value="GT_2_like_f"/>
    <property type="match status" value="1"/>
</dbReference>
<dbReference type="SUPFAM" id="SSF53448">
    <property type="entry name" value="Nucleotide-diphospho-sugar transferases"/>
    <property type="match status" value="1"/>
</dbReference>
<organism evidence="2 3">
    <name type="scientific">Arcicella gelida</name>
    <dbReference type="NCBI Taxonomy" id="2984195"/>
    <lineage>
        <taxon>Bacteria</taxon>
        <taxon>Pseudomonadati</taxon>
        <taxon>Bacteroidota</taxon>
        <taxon>Cytophagia</taxon>
        <taxon>Cytophagales</taxon>
        <taxon>Flectobacillaceae</taxon>
        <taxon>Arcicella</taxon>
    </lineage>
</organism>
<evidence type="ECO:0000313" key="2">
    <source>
        <dbReference type="EMBL" id="MEA5403724.1"/>
    </source>
</evidence>
<proteinExistence type="predicted"/>
<dbReference type="EMBL" id="JAYGIL010000013">
    <property type="protein sequence ID" value="MEA5403724.1"/>
    <property type="molecule type" value="Genomic_DNA"/>
</dbReference>
<evidence type="ECO:0000313" key="3">
    <source>
        <dbReference type="Proteomes" id="UP001303899"/>
    </source>
</evidence>